<dbReference type="AlphaFoldDB" id="A0AAD9Z2L2"/>
<reference evidence="1" key="1">
    <citation type="submission" date="2022-11" db="EMBL/GenBank/DDBJ databases">
        <title>Chromosomal genome sequence assembly and mating type (MAT) locus characterization of the leprose asexual lichenized fungus Lepraria neglecta (Nyl.) Erichsen.</title>
        <authorList>
            <person name="Allen J.L."/>
            <person name="Pfeffer B."/>
        </authorList>
    </citation>
    <scope>NUCLEOTIDE SEQUENCE</scope>
    <source>
        <strain evidence="1">Allen 5258</strain>
    </source>
</reference>
<keyword evidence="2" id="KW-1185">Reference proteome</keyword>
<dbReference type="Proteomes" id="UP001276659">
    <property type="component" value="Unassembled WGS sequence"/>
</dbReference>
<protein>
    <submittedName>
        <fullName evidence="1">Uncharacterized protein</fullName>
    </submittedName>
</protein>
<sequence>MIVVISVMLGASFSKAEQSSRIEETEEYALPESELVENISFILSLKKLHSIYQTGNAGDTGTRSSQFTSSISGEKTYRNPLEGASFDAQQKGMVQRSFQSDAAVKEDLFCELLERPTGCRSVVQLSTRNKLGDPNEVRAVGPYLFFELINNDQYLFVGVWEAEKR</sequence>
<organism evidence="1 2">
    <name type="scientific">Lepraria neglecta</name>
    <dbReference type="NCBI Taxonomy" id="209136"/>
    <lineage>
        <taxon>Eukaryota</taxon>
        <taxon>Fungi</taxon>
        <taxon>Dikarya</taxon>
        <taxon>Ascomycota</taxon>
        <taxon>Pezizomycotina</taxon>
        <taxon>Lecanoromycetes</taxon>
        <taxon>OSLEUM clade</taxon>
        <taxon>Lecanoromycetidae</taxon>
        <taxon>Lecanorales</taxon>
        <taxon>Lecanorineae</taxon>
        <taxon>Stereocaulaceae</taxon>
        <taxon>Lepraria</taxon>
    </lineage>
</organism>
<proteinExistence type="predicted"/>
<accession>A0AAD9Z2L2</accession>
<evidence type="ECO:0000313" key="1">
    <source>
        <dbReference type="EMBL" id="KAK3170220.1"/>
    </source>
</evidence>
<evidence type="ECO:0000313" key="2">
    <source>
        <dbReference type="Proteomes" id="UP001276659"/>
    </source>
</evidence>
<dbReference type="EMBL" id="JASNWA010000009">
    <property type="protein sequence ID" value="KAK3170220.1"/>
    <property type="molecule type" value="Genomic_DNA"/>
</dbReference>
<gene>
    <name evidence="1" type="ORF">OEA41_009606</name>
</gene>
<comment type="caution">
    <text evidence="1">The sequence shown here is derived from an EMBL/GenBank/DDBJ whole genome shotgun (WGS) entry which is preliminary data.</text>
</comment>
<name>A0AAD9Z2L2_9LECA</name>